<dbReference type="SUPFAM" id="SSF143120">
    <property type="entry name" value="YefM-like"/>
    <property type="match status" value="1"/>
</dbReference>
<dbReference type="EMBL" id="MFJB01000092">
    <property type="protein sequence ID" value="OGF98648.1"/>
    <property type="molecule type" value="Genomic_DNA"/>
</dbReference>
<evidence type="ECO:0000256" key="2">
    <source>
        <dbReference type="RuleBase" id="RU362080"/>
    </source>
</evidence>
<dbReference type="InterPro" id="IPR036165">
    <property type="entry name" value="YefM-like_sf"/>
</dbReference>
<comment type="function">
    <text evidence="2">Antitoxin component of a type II toxin-antitoxin (TA) system.</text>
</comment>
<accession>A0A1F5YEN8</accession>
<proteinExistence type="inferred from homology"/>
<evidence type="ECO:0000313" key="3">
    <source>
        <dbReference type="EMBL" id="OGF98648.1"/>
    </source>
</evidence>
<dbReference type="Pfam" id="PF02604">
    <property type="entry name" value="PhdYeFM_antitox"/>
    <property type="match status" value="1"/>
</dbReference>
<protein>
    <recommendedName>
        <fullName evidence="2">Antitoxin</fullName>
    </recommendedName>
</protein>
<comment type="caution">
    <text evidence="3">The sequence shown here is derived from an EMBL/GenBank/DDBJ whole genome shotgun (WGS) entry which is preliminary data.</text>
</comment>
<gene>
    <name evidence="3" type="ORF">A2153_04115</name>
</gene>
<dbReference type="NCBIfam" id="TIGR01552">
    <property type="entry name" value="phd_fam"/>
    <property type="match status" value="1"/>
</dbReference>
<dbReference type="Gene3D" id="3.40.1620.10">
    <property type="entry name" value="YefM-like domain"/>
    <property type="match status" value="1"/>
</dbReference>
<reference evidence="3 4" key="1">
    <citation type="journal article" date="2016" name="Nat. Commun.">
        <title>Thousands of microbial genomes shed light on interconnected biogeochemical processes in an aquifer system.</title>
        <authorList>
            <person name="Anantharaman K."/>
            <person name="Brown C.T."/>
            <person name="Hug L.A."/>
            <person name="Sharon I."/>
            <person name="Castelle C.J."/>
            <person name="Probst A.J."/>
            <person name="Thomas B.C."/>
            <person name="Singh A."/>
            <person name="Wilkins M.J."/>
            <person name="Karaoz U."/>
            <person name="Brodie E.L."/>
            <person name="Williams K.H."/>
            <person name="Hubbard S.S."/>
            <person name="Banfield J.F."/>
        </authorList>
    </citation>
    <scope>NUCLEOTIDE SEQUENCE [LARGE SCALE GENOMIC DNA]</scope>
</reference>
<sequence length="86" mass="9842">MNTLNDTFSVTDLRHKTSEVLDKVAEKGIVYLVRRSKTEAALVDMEYLAALQQAYEDYLDTLEFDQTVSLKRIPLSKHKKAHGKKS</sequence>
<evidence type="ECO:0000256" key="1">
    <source>
        <dbReference type="ARBA" id="ARBA00009981"/>
    </source>
</evidence>
<dbReference type="InterPro" id="IPR006442">
    <property type="entry name" value="Antitoxin_Phd/YefM"/>
</dbReference>
<comment type="similarity">
    <text evidence="1 2">Belongs to the phD/YefM antitoxin family.</text>
</comment>
<name>A0A1F5YEN8_9BACT</name>
<organism evidence="3 4">
    <name type="scientific">Candidatus Gottesmanbacteria bacterium RBG_16_38_7b</name>
    <dbReference type="NCBI Taxonomy" id="1798372"/>
    <lineage>
        <taxon>Bacteria</taxon>
        <taxon>Candidatus Gottesmaniibacteriota</taxon>
    </lineage>
</organism>
<dbReference type="Proteomes" id="UP000177396">
    <property type="component" value="Unassembled WGS sequence"/>
</dbReference>
<dbReference type="AlphaFoldDB" id="A0A1F5YEN8"/>
<evidence type="ECO:0000313" key="4">
    <source>
        <dbReference type="Proteomes" id="UP000177396"/>
    </source>
</evidence>